<dbReference type="EMBL" id="CP104213">
    <property type="protein sequence ID" value="UWX65549.1"/>
    <property type="molecule type" value="Genomic_DNA"/>
</dbReference>
<protein>
    <recommendedName>
        <fullName evidence="3">Lipoprotein</fullName>
    </recommendedName>
</protein>
<organism evidence="1 2">
    <name type="scientific">Deinococcus rubellus</name>
    <dbReference type="NCBI Taxonomy" id="1889240"/>
    <lineage>
        <taxon>Bacteria</taxon>
        <taxon>Thermotogati</taxon>
        <taxon>Deinococcota</taxon>
        <taxon>Deinococci</taxon>
        <taxon>Deinococcales</taxon>
        <taxon>Deinococcaceae</taxon>
        <taxon>Deinococcus</taxon>
    </lineage>
</organism>
<accession>A0ABY5YKC0</accession>
<evidence type="ECO:0000313" key="2">
    <source>
        <dbReference type="Proteomes" id="UP001060261"/>
    </source>
</evidence>
<sequence>MAWAVKLPPCPDRTLSAALLAGCGVVPLPAVGIPDQVLKLPSSVGFGQCVAYDGSDAFAGTSLPSLPGSGMRVCAASGESAQKIGTLTLKGGEVTGFQLSGVALDRAAKAGRGYFGVQALSGVSLLGDHLKLSGMKVSAKF</sequence>
<dbReference type="Proteomes" id="UP001060261">
    <property type="component" value="Chromosome"/>
</dbReference>
<evidence type="ECO:0000313" key="1">
    <source>
        <dbReference type="EMBL" id="UWX65549.1"/>
    </source>
</evidence>
<reference evidence="1" key="1">
    <citation type="submission" date="2022-09" db="EMBL/GenBank/DDBJ databases">
        <title>genome sequence of Deinococcus rubellus.</title>
        <authorList>
            <person name="Srinivasan S."/>
        </authorList>
    </citation>
    <scope>NUCLEOTIDE SEQUENCE</scope>
    <source>
        <strain evidence="1">Ant6</strain>
    </source>
</reference>
<dbReference type="RefSeq" id="WP_260561805.1">
    <property type="nucleotide sequence ID" value="NZ_CP104213.1"/>
</dbReference>
<evidence type="ECO:0008006" key="3">
    <source>
        <dbReference type="Google" id="ProtNLM"/>
    </source>
</evidence>
<gene>
    <name evidence="1" type="ORF">N0D28_07845</name>
</gene>
<proteinExistence type="predicted"/>
<name>A0ABY5YKC0_9DEIO</name>
<keyword evidence="2" id="KW-1185">Reference proteome</keyword>